<sequence>MAKAAGKTFADMAINYENQQDWHNALETHKKAAAHYRRASLNESDTLAQKTLDDLKRSHEEKINILSRKLPHPSDNVFDMRKLEDEIFAIQQRGSIQDSFASLQATDDEDGADPFNRFWGVVEPMVNRLTQTSSPQQRQQPILYDTSFNESETNRIQQEMSFISETFFAVPEMLNQNQTNQTLPAQSQTTSMHDQNHDLEQENKELKAQILGTKNEIQRLQQKSVDSNALKSSIIQFKNDVQKQALRILQTQESAAMTRSAMTTGASHLSKNIRNVGTSTAEMMTRIRELEQANKILRSQNRKQDALDQERRLPPMLHQHHCRVVKAQLY</sequence>
<dbReference type="OrthoDB" id="3197614at2759"/>
<reference evidence="2 3" key="1">
    <citation type="submission" date="2014-09" db="EMBL/GenBank/DDBJ databases">
        <authorList>
            <person name="Ellenberger Sabrina"/>
        </authorList>
    </citation>
    <scope>NUCLEOTIDE SEQUENCE [LARGE SCALE GENOMIC DNA]</scope>
    <source>
        <strain evidence="2 3">CBS 412.66</strain>
    </source>
</reference>
<name>A0A0B7NGH4_9FUNG</name>
<evidence type="ECO:0000256" key="1">
    <source>
        <dbReference type="SAM" id="Coils"/>
    </source>
</evidence>
<dbReference type="EMBL" id="LN733712">
    <property type="protein sequence ID" value="CEP17661.1"/>
    <property type="molecule type" value="Genomic_DNA"/>
</dbReference>
<evidence type="ECO:0000313" key="2">
    <source>
        <dbReference type="EMBL" id="CEP17661.1"/>
    </source>
</evidence>
<protein>
    <submittedName>
        <fullName evidence="2">Uncharacterized protein</fullName>
    </submittedName>
</protein>
<dbReference type="Proteomes" id="UP000054107">
    <property type="component" value="Unassembled WGS sequence"/>
</dbReference>
<keyword evidence="3" id="KW-1185">Reference proteome</keyword>
<dbReference type="AlphaFoldDB" id="A0A0B7NGH4"/>
<evidence type="ECO:0000313" key="3">
    <source>
        <dbReference type="Proteomes" id="UP000054107"/>
    </source>
</evidence>
<feature type="coiled-coil region" evidence="1">
    <location>
        <begin position="189"/>
        <end position="223"/>
    </location>
</feature>
<dbReference type="STRING" id="35722.A0A0B7NGH4"/>
<proteinExistence type="predicted"/>
<organism evidence="2 3">
    <name type="scientific">Parasitella parasitica</name>
    <dbReference type="NCBI Taxonomy" id="35722"/>
    <lineage>
        <taxon>Eukaryota</taxon>
        <taxon>Fungi</taxon>
        <taxon>Fungi incertae sedis</taxon>
        <taxon>Mucoromycota</taxon>
        <taxon>Mucoromycotina</taxon>
        <taxon>Mucoromycetes</taxon>
        <taxon>Mucorales</taxon>
        <taxon>Mucorineae</taxon>
        <taxon>Mucoraceae</taxon>
        <taxon>Parasitella</taxon>
    </lineage>
</organism>
<accession>A0A0B7NGH4</accession>
<keyword evidence="1" id="KW-0175">Coiled coil</keyword>
<feature type="coiled-coil region" evidence="1">
    <location>
        <begin position="280"/>
        <end position="310"/>
    </location>
</feature>
<gene>
    <name evidence="2" type="primary">PARPA_11959.1 scaffold 44745</name>
</gene>
<dbReference type="Gene3D" id="1.20.58.80">
    <property type="entry name" value="Phosphotransferase system, lactose/cellobiose-type IIA subunit"/>
    <property type="match status" value="1"/>
</dbReference>